<dbReference type="EMBL" id="LCBX01000006">
    <property type="protein sequence ID" value="KKS21232.1"/>
    <property type="molecule type" value="Genomic_DNA"/>
</dbReference>
<feature type="compositionally biased region" description="Polar residues" evidence="1">
    <location>
        <begin position="1"/>
        <end position="12"/>
    </location>
</feature>
<evidence type="ECO:0000256" key="2">
    <source>
        <dbReference type="SAM" id="Phobius"/>
    </source>
</evidence>
<evidence type="ECO:0000313" key="4">
    <source>
        <dbReference type="Proteomes" id="UP000034507"/>
    </source>
</evidence>
<evidence type="ECO:0000313" key="3">
    <source>
        <dbReference type="EMBL" id="KKS21232.1"/>
    </source>
</evidence>
<feature type="transmembrane region" description="Helical" evidence="2">
    <location>
        <begin position="30"/>
        <end position="51"/>
    </location>
</feature>
<name>A0A0G0XA38_UNCKA</name>
<sequence>MDNVSTNSTEQATPIPEDEQSTNNKPSKRLLAITLSVLIFLLFSLALFVTYKKVFYKPAITKNSNAVNNAKNSETTTVPEKTTETEYSTVLTDATGRMTYKFPNGAFGDYKGNIQTWPGRHKHDFDQNYRFIMDSMLVIGDIKQSTDFKFLKPVEITAKYDEQYLTHLDRTEITFLFTKDATGTTRNPWTTLSTQLDPQHYTASTTGEQAGNYVLVAPLLCPEDTSEFDDNYDSSRTIGEVGATYYDGPGTAPRIIGTPFGQKISRIFDVKQDEEWFHFEARKGTTYIMETSDLAQGVKPLIIIYDTDGVTQVTSNPLRLEWKPDDRYFQYGDAKTFFIGVNAQPDSLTGCTAKFNFTLSEK</sequence>
<protein>
    <submittedName>
        <fullName evidence="3">Uncharacterized protein</fullName>
    </submittedName>
</protein>
<keyword evidence="2" id="KW-1133">Transmembrane helix</keyword>
<keyword evidence="2" id="KW-0812">Transmembrane</keyword>
<comment type="caution">
    <text evidence="3">The sequence shown here is derived from an EMBL/GenBank/DDBJ whole genome shotgun (WGS) entry which is preliminary data.</text>
</comment>
<keyword evidence="2" id="KW-0472">Membrane</keyword>
<proteinExistence type="predicted"/>
<dbReference type="Proteomes" id="UP000034507">
    <property type="component" value="Unassembled WGS sequence"/>
</dbReference>
<accession>A0A0G0XA38</accession>
<organism evidence="3 4">
    <name type="scientific">candidate division WWE3 bacterium GW2011_GWC1_41_7</name>
    <dbReference type="NCBI Taxonomy" id="1619119"/>
    <lineage>
        <taxon>Bacteria</taxon>
        <taxon>Katanobacteria</taxon>
    </lineage>
</organism>
<dbReference type="AlphaFoldDB" id="A0A0G0XA38"/>
<evidence type="ECO:0000256" key="1">
    <source>
        <dbReference type="SAM" id="MobiDB-lite"/>
    </source>
</evidence>
<feature type="region of interest" description="Disordered" evidence="1">
    <location>
        <begin position="1"/>
        <end position="25"/>
    </location>
</feature>
<gene>
    <name evidence="3" type="ORF">UU77_C0006G0019</name>
</gene>
<reference evidence="3 4" key="1">
    <citation type="journal article" date="2015" name="Nature">
        <title>rRNA introns, odd ribosomes, and small enigmatic genomes across a large radiation of phyla.</title>
        <authorList>
            <person name="Brown C.T."/>
            <person name="Hug L.A."/>
            <person name="Thomas B.C."/>
            <person name="Sharon I."/>
            <person name="Castelle C.J."/>
            <person name="Singh A."/>
            <person name="Wilkins M.J."/>
            <person name="Williams K.H."/>
            <person name="Banfield J.F."/>
        </authorList>
    </citation>
    <scope>NUCLEOTIDE SEQUENCE [LARGE SCALE GENOMIC DNA]</scope>
</reference>